<keyword evidence="1" id="KW-0540">Nuclease</keyword>
<dbReference type="Gene3D" id="3.20.20.150">
    <property type="entry name" value="Divalent-metal-dependent TIM barrel enzymes"/>
    <property type="match status" value="1"/>
</dbReference>
<name>A0A2M6YC22_9BACT</name>
<keyword evidence="1" id="KW-0255">Endonuclease</keyword>
<feature type="non-terminal residue" evidence="1">
    <location>
        <position position="1"/>
    </location>
</feature>
<accession>A0A2M6YC22</accession>
<dbReference type="InterPro" id="IPR018246">
    <property type="entry name" value="AP_endonuc_F2_Zn_BS"/>
</dbReference>
<dbReference type="PROSITE" id="PS00729">
    <property type="entry name" value="AP_NUCLEASE_F2_1"/>
    <property type="match status" value="1"/>
</dbReference>
<dbReference type="InterPro" id="IPR036237">
    <property type="entry name" value="Xyl_isomerase-like_sf"/>
</dbReference>
<reference evidence="2" key="1">
    <citation type="submission" date="2017-09" db="EMBL/GenBank/DDBJ databases">
        <title>Depth-based differentiation of microbial function through sediment-hosted aquifers and enrichment of novel symbionts in the deep terrestrial subsurface.</title>
        <authorList>
            <person name="Probst A.J."/>
            <person name="Ladd B."/>
            <person name="Jarett J.K."/>
            <person name="Geller-Mcgrath D.E."/>
            <person name="Sieber C.M.K."/>
            <person name="Emerson J.B."/>
            <person name="Anantharaman K."/>
            <person name="Thomas B.C."/>
            <person name="Malmstrom R."/>
            <person name="Stieglmeier M."/>
            <person name="Klingl A."/>
            <person name="Woyke T."/>
            <person name="Ryan C.M."/>
            <person name="Banfield J.F."/>
        </authorList>
    </citation>
    <scope>NUCLEOTIDE SEQUENCE [LARGE SCALE GENOMIC DNA]</scope>
</reference>
<feature type="non-terminal residue" evidence="1">
    <location>
        <position position="47"/>
    </location>
</feature>
<evidence type="ECO:0000313" key="1">
    <source>
        <dbReference type="EMBL" id="PIU24235.1"/>
    </source>
</evidence>
<evidence type="ECO:0000313" key="2">
    <source>
        <dbReference type="Proteomes" id="UP000229896"/>
    </source>
</evidence>
<dbReference type="Proteomes" id="UP000229896">
    <property type="component" value="Unassembled WGS sequence"/>
</dbReference>
<dbReference type="GO" id="GO:0004519">
    <property type="term" value="F:endonuclease activity"/>
    <property type="evidence" value="ECO:0007669"/>
    <property type="project" value="UniProtKB-KW"/>
</dbReference>
<protein>
    <submittedName>
        <fullName evidence="1">Endonuclease</fullName>
    </submittedName>
</protein>
<sequence length="47" mass="5439">DKEIKRFVSENKKAKIEPIIIHSIYLINLASSNPFFYEASIKSLIDD</sequence>
<organism evidence="1 2">
    <name type="scientific">Candidatus Berkelbacteria bacterium CG08_land_8_20_14_0_20_39_8</name>
    <dbReference type="NCBI Taxonomy" id="1974511"/>
    <lineage>
        <taxon>Bacteria</taxon>
        <taxon>Candidatus Berkelbacteria</taxon>
    </lineage>
</organism>
<comment type="caution">
    <text evidence="1">The sequence shown here is derived from an EMBL/GenBank/DDBJ whole genome shotgun (WGS) entry which is preliminary data.</text>
</comment>
<proteinExistence type="predicted"/>
<gene>
    <name evidence="1" type="ORF">COT12_02100</name>
</gene>
<dbReference type="GO" id="GO:0008270">
    <property type="term" value="F:zinc ion binding"/>
    <property type="evidence" value="ECO:0007669"/>
    <property type="project" value="InterPro"/>
</dbReference>
<dbReference type="SUPFAM" id="SSF51658">
    <property type="entry name" value="Xylose isomerase-like"/>
    <property type="match status" value="1"/>
</dbReference>
<dbReference type="EMBL" id="PEXI01000066">
    <property type="protein sequence ID" value="PIU24235.1"/>
    <property type="molecule type" value="Genomic_DNA"/>
</dbReference>
<keyword evidence="1" id="KW-0378">Hydrolase</keyword>
<dbReference type="AlphaFoldDB" id="A0A2M6YC22"/>